<protein>
    <submittedName>
        <fullName evidence="1">Uncharacterized protein</fullName>
    </submittedName>
</protein>
<comment type="caution">
    <text evidence="1">The sequence shown here is derived from an EMBL/GenBank/DDBJ whole genome shotgun (WGS) entry which is preliminary data.</text>
</comment>
<reference evidence="1 2" key="2">
    <citation type="journal article" date="2019" name="G3 (Bethesda)">
        <title>Hybrid Assembly of the Genome of the Entomopathogenic Nematode Steinernema carpocapsae Identifies the X-Chromosome.</title>
        <authorList>
            <person name="Serra L."/>
            <person name="Macchietto M."/>
            <person name="Macias-Munoz A."/>
            <person name="McGill C.J."/>
            <person name="Rodriguez I.M."/>
            <person name="Rodriguez B."/>
            <person name="Murad R."/>
            <person name="Mortazavi A."/>
        </authorList>
    </citation>
    <scope>NUCLEOTIDE SEQUENCE [LARGE SCALE GENOMIC DNA]</scope>
    <source>
        <strain evidence="1 2">ALL</strain>
    </source>
</reference>
<dbReference type="EMBL" id="AZBU02000002">
    <property type="protein sequence ID" value="TKR95744.1"/>
    <property type="molecule type" value="Genomic_DNA"/>
</dbReference>
<organism evidence="1 2">
    <name type="scientific">Steinernema carpocapsae</name>
    <name type="common">Entomopathogenic nematode</name>
    <dbReference type="NCBI Taxonomy" id="34508"/>
    <lineage>
        <taxon>Eukaryota</taxon>
        <taxon>Metazoa</taxon>
        <taxon>Ecdysozoa</taxon>
        <taxon>Nematoda</taxon>
        <taxon>Chromadorea</taxon>
        <taxon>Rhabditida</taxon>
        <taxon>Tylenchina</taxon>
        <taxon>Panagrolaimomorpha</taxon>
        <taxon>Strongyloidoidea</taxon>
        <taxon>Steinernematidae</taxon>
        <taxon>Steinernema</taxon>
    </lineage>
</organism>
<evidence type="ECO:0000313" key="2">
    <source>
        <dbReference type="Proteomes" id="UP000298663"/>
    </source>
</evidence>
<sequence>MKLFYRFIFRTGQECPAVKVAFSVITKYQQAIQTLLVVDLAYVRPNEVFDKAKPHYRVLGDLVGNIVNEQKR</sequence>
<accession>A0A4U5PHX7</accession>
<name>A0A4U5PHX7_STECR</name>
<dbReference type="AlphaFoldDB" id="A0A4U5PHX7"/>
<reference evidence="1 2" key="1">
    <citation type="journal article" date="2015" name="Genome Biol.">
        <title>Comparative genomics of Steinernema reveals deeply conserved gene regulatory networks.</title>
        <authorList>
            <person name="Dillman A.R."/>
            <person name="Macchietto M."/>
            <person name="Porter C.F."/>
            <person name="Rogers A."/>
            <person name="Williams B."/>
            <person name="Antoshechkin I."/>
            <person name="Lee M.M."/>
            <person name="Goodwin Z."/>
            <person name="Lu X."/>
            <person name="Lewis E.E."/>
            <person name="Goodrich-Blair H."/>
            <person name="Stock S.P."/>
            <person name="Adams B.J."/>
            <person name="Sternberg P.W."/>
            <person name="Mortazavi A."/>
        </authorList>
    </citation>
    <scope>NUCLEOTIDE SEQUENCE [LARGE SCALE GENOMIC DNA]</scope>
    <source>
        <strain evidence="1 2">ALL</strain>
    </source>
</reference>
<evidence type="ECO:0000313" key="1">
    <source>
        <dbReference type="EMBL" id="TKR95744.1"/>
    </source>
</evidence>
<gene>
    <name evidence="1" type="ORF">L596_009871</name>
</gene>
<proteinExistence type="predicted"/>
<keyword evidence="2" id="KW-1185">Reference proteome</keyword>
<dbReference type="Proteomes" id="UP000298663">
    <property type="component" value="Unassembled WGS sequence"/>
</dbReference>